<accession>A0A917UZ69</accession>
<dbReference type="CDD" id="cd05403">
    <property type="entry name" value="NT_KNTase_like"/>
    <property type="match status" value="1"/>
</dbReference>
<dbReference type="Pfam" id="PF18765">
    <property type="entry name" value="Polbeta"/>
    <property type="match status" value="1"/>
</dbReference>
<dbReference type="Gene3D" id="3.30.460.10">
    <property type="entry name" value="Beta Polymerase, domain 2"/>
    <property type="match status" value="1"/>
</dbReference>
<dbReference type="PANTHER" id="PTHR33933:SF1">
    <property type="entry name" value="PROTEIN ADENYLYLTRANSFERASE MNTA-RELATED"/>
    <property type="match status" value="1"/>
</dbReference>
<dbReference type="SUPFAM" id="SSF81301">
    <property type="entry name" value="Nucleotidyltransferase"/>
    <property type="match status" value="1"/>
</dbReference>
<dbReference type="AlphaFoldDB" id="A0A917UZ69"/>
<organism evidence="2 3">
    <name type="scientific">Lentibacillus kapialis</name>
    <dbReference type="NCBI Taxonomy" id="340214"/>
    <lineage>
        <taxon>Bacteria</taxon>
        <taxon>Bacillati</taxon>
        <taxon>Bacillota</taxon>
        <taxon>Bacilli</taxon>
        <taxon>Bacillales</taxon>
        <taxon>Bacillaceae</taxon>
        <taxon>Lentibacillus</taxon>
    </lineage>
</organism>
<evidence type="ECO:0000313" key="3">
    <source>
        <dbReference type="Proteomes" id="UP000658382"/>
    </source>
</evidence>
<reference evidence="2" key="2">
    <citation type="submission" date="2020-09" db="EMBL/GenBank/DDBJ databases">
        <authorList>
            <person name="Sun Q."/>
            <person name="Ohkuma M."/>
        </authorList>
    </citation>
    <scope>NUCLEOTIDE SEQUENCE</scope>
    <source>
        <strain evidence="2">JCM 12580</strain>
    </source>
</reference>
<dbReference type="InterPro" id="IPR043519">
    <property type="entry name" value="NT_sf"/>
</dbReference>
<sequence>MGTKEVEKLVENYAELVIQEYPAELVVLFGSYAKGTAHTHSDIDVAVVVNHIEGNYLQSLTRLFRIGEDVHVLIEPVLIGKDEYRGGFLEEIKKTGKVIYRRDRASA</sequence>
<dbReference type="PANTHER" id="PTHR33933">
    <property type="entry name" value="NUCLEOTIDYLTRANSFERASE"/>
    <property type="match status" value="1"/>
</dbReference>
<dbReference type="RefSeq" id="WP_188633074.1">
    <property type="nucleotide sequence ID" value="NZ_BMNQ01000030.1"/>
</dbReference>
<proteinExistence type="predicted"/>
<protein>
    <recommendedName>
        <fullName evidence="1">Polymerase beta nucleotidyltransferase domain-containing protein</fullName>
    </recommendedName>
</protein>
<dbReference type="EMBL" id="BMNQ01000030">
    <property type="protein sequence ID" value="GGJ98682.1"/>
    <property type="molecule type" value="Genomic_DNA"/>
</dbReference>
<reference evidence="2" key="1">
    <citation type="journal article" date="2014" name="Int. J. Syst. Evol. Microbiol.">
        <title>Complete genome sequence of Corynebacterium casei LMG S-19264T (=DSM 44701T), isolated from a smear-ripened cheese.</title>
        <authorList>
            <consortium name="US DOE Joint Genome Institute (JGI-PGF)"/>
            <person name="Walter F."/>
            <person name="Albersmeier A."/>
            <person name="Kalinowski J."/>
            <person name="Ruckert C."/>
        </authorList>
    </citation>
    <scope>NUCLEOTIDE SEQUENCE</scope>
    <source>
        <strain evidence="2">JCM 12580</strain>
    </source>
</reference>
<keyword evidence="3" id="KW-1185">Reference proteome</keyword>
<dbReference type="InterPro" id="IPR052548">
    <property type="entry name" value="Type_VII_TA_antitoxin"/>
</dbReference>
<gene>
    <name evidence="2" type="ORF">GCM10007063_21200</name>
</gene>
<dbReference type="Proteomes" id="UP000658382">
    <property type="component" value="Unassembled WGS sequence"/>
</dbReference>
<evidence type="ECO:0000313" key="2">
    <source>
        <dbReference type="EMBL" id="GGJ98682.1"/>
    </source>
</evidence>
<evidence type="ECO:0000259" key="1">
    <source>
        <dbReference type="Pfam" id="PF18765"/>
    </source>
</evidence>
<name>A0A917UZ69_9BACI</name>
<feature type="domain" description="Polymerase beta nucleotidyltransferase" evidence="1">
    <location>
        <begin position="22"/>
        <end position="104"/>
    </location>
</feature>
<dbReference type="InterPro" id="IPR041633">
    <property type="entry name" value="Polbeta"/>
</dbReference>
<comment type="caution">
    <text evidence="2">The sequence shown here is derived from an EMBL/GenBank/DDBJ whole genome shotgun (WGS) entry which is preliminary data.</text>
</comment>